<organism evidence="2 3">
    <name type="scientific">Adineta ricciae</name>
    <name type="common">Rotifer</name>
    <dbReference type="NCBI Taxonomy" id="249248"/>
    <lineage>
        <taxon>Eukaryota</taxon>
        <taxon>Metazoa</taxon>
        <taxon>Spiralia</taxon>
        <taxon>Gnathifera</taxon>
        <taxon>Rotifera</taxon>
        <taxon>Eurotatoria</taxon>
        <taxon>Bdelloidea</taxon>
        <taxon>Adinetida</taxon>
        <taxon>Adinetidae</taxon>
        <taxon>Adineta</taxon>
    </lineage>
</organism>
<feature type="compositionally biased region" description="Polar residues" evidence="1">
    <location>
        <begin position="243"/>
        <end position="252"/>
    </location>
</feature>
<gene>
    <name evidence="2" type="ORF">EDS130_LOCUS14826</name>
</gene>
<dbReference type="EMBL" id="CAJNOJ010000061">
    <property type="protein sequence ID" value="CAF0999864.1"/>
    <property type="molecule type" value="Genomic_DNA"/>
</dbReference>
<feature type="compositionally biased region" description="Low complexity" evidence="1">
    <location>
        <begin position="229"/>
        <end position="242"/>
    </location>
</feature>
<accession>A0A814GRX4</accession>
<dbReference type="Gene3D" id="1.10.1410.40">
    <property type="match status" value="1"/>
</dbReference>
<reference evidence="2" key="1">
    <citation type="submission" date="2021-02" db="EMBL/GenBank/DDBJ databases">
        <authorList>
            <person name="Nowell W R."/>
        </authorList>
    </citation>
    <scope>NUCLEOTIDE SEQUENCE</scope>
</reference>
<name>A0A814GRX4_ADIRI</name>
<sequence>MGNCIGKKSAAYDKQRRHSSATLGTSSKLYCNDQRPTKQVPSLVLASPSILNTSSERKTIFLSHFSDVQQASVTCNDNDESKRKSIIQYSTPSLLATMTPSTNEPYALIHASSTLSPVQLSSECCKKIKSSNAMVVFGENHINQALTLTTTEQEMTVGHLFNKKKDLNKENDNKHDNTKLNIDIEIHRTDNEQNKSQDYFTIINEDKQLNTETMIDTQEIITETLDTSRSPSLFDSSLSSLSRNTTPFSSQDRLILSSSPSSSSSTAIPPFASCSRSTKTNPFNTHNTSRSLTYAEQIYLNNQLSYLCPSEENFTAVLPPSSLSSSSRSVHDLFINEFHQNMVSRHCKTLKTVIDNVVQQQFIRIHQCSKVILIEHKELECEYLKHVKKFHTPSLIFDEQQKLVYITKHARSLGLQSITCTTNNVTRLPKLFSACDHCSSLLSGSKLNKRLHSFLLVNTTHNLVKMCFNETNNNSIFGYVSQKHPTKVRQTIINNSKFAYSYDLDIGHTTLYFVLRVRSWPQDIRQTFEQRQRVWPVNLEKLFNETCFIRINNNNDEDVSTTNKCLACEKLLSVGSDTTWSYTYAAIEAELISLMSEEQIRFASIMWNYLNGKTHGELPFDIFKHTIFYFFEQYSPDCFVSSDLLSHAHLFTDFLFNCLQTKSIPHYFNSNHNLYRVDLSSTLLSTVAIKMTYLDLKSFSIYLLPSSSLYLYQLLYLIQFQTNFLQYLLACTSSKTNSIETILDTHELVIKQLSRGIKTYKRQLDTNLSMKTQKTLTLDCLYRYQEDNVQIILDYLPLLRDREPSLLIHSLWSMFIQYFNCLFDDLFIS</sequence>
<comment type="caution">
    <text evidence="2">The sequence shown here is derived from an EMBL/GenBank/DDBJ whole genome shotgun (WGS) entry which is preliminary data.</text>
</comment>
<dbReference type="AlphaFoldDB" id="A0A814GRX4"/>
<feature type="compositionally biased region" description="Polar residues" evidence="1">
    <location>
        <begin position="274"/>
        <end position="286"/>
    </location>
</feature>
<dbReference type="OrthoDB" id="10012154at2759"/>
<protein>
    <submittedName>
        <fullName evidence="2">Uncharacterized protein</fullName>
    </submittedName>
</protein>
<evidence type="ECO:0000256" key="1">
    <source>
        <dbReference type="SAM" id="MobiDB-lite"/>
    </source>
</evidence>
<evidence type="ECO:0000313" key="3">
    <source>
        <dbReference type="Proteomes" id="UP000663852"/>
    </source>
</evidence>
<feature type="region of interest" description="Disordered" evidence="1">
    <location>
        <begin position="229"/>
        <end position="286"/>
    </location>
</feature>
<evidence type="ECO:0000313" key="2">
    <source>
        <dbReference type="EMBL" id="CAF0999864.1"/>
    </source>
</evidence>
<feature type="region of interest" description="Disordered" evidence="1">
    <location>
        <begin position="1"/>
        <end position="28"/>
    </location>
</feature>
<dbReference type="Proteomes" id="UP000663852">
    <property type="component" value="Unassembled WGS sequence"/>
</dbReference>
<proteinExistence type="predicted"/>